<dbReference type="CDD" id="cd03220">
    <property type="entry name" value="ABC_KpsT_Wzt"/>
    <property type="match status" value="1"/>
</dbReference>
<dbReference type="SUPFAM" id="SSF52540">
    <property type="entry name" value="P-loop containing nucleoside triphosphate hydrolases"/>
    <property type="match status" value="1"/>
</dbReference>
<dbReference type="InterPro" id="IPR003593">
    <property type="entry name" value="AAA+_ATPase"/>
</dbReference>
<dbReference type="SMART" id="SM00382">
    <property type="entry name" value="AAA"/>
    <property type="match status" value="1"/>
</dbReference>
<dbReference type="InterPro" id="IPR050683">
    <property type="entry name" value="Bact_Polysacc_Export_ATP-bd"/>
</dbReference>
<dbReference type="PROSITE" id="PS50893">
    <property type="entry name" value="ABC_TRANSPORTER_2"/>
    <property type="match status" value="1"/>
</dbReference>
<sequence>MSLSAFSESPPAVKVQNLSITYRTTMERVPTFKNALVRFGRGERAVREIHAVDDVSFEVGEGTSLGIIGNNGAGKSTLMRALAGILPPTKGRIEVRGRITPLLALGVGFNNNLSGRENIILGGLASGLSRKEVEARTDLVTEFAGLEEFIDAPMRTYSSGMYSRLAFSVAVNMNPDILMIDEALSAGDATFKTKAAEKMDELRRQARAMFLVSHSLGSIKELCNECIWLHKGRLMMHGEPEEVIEAYQKFVNVGPSAMTLDDL</sequence>
<keyword evidence="3" id="KW-0547">Nucleotide-binding</keyword>
<dbReference type="InterPro" id="IPR027417">
    <property type="entry name" value="P-loop_NTPase"/>
</dbReference>
<accession>W9GMS7</accession>
<keyword evidence="2" id="KW-0813">Transport</keyword>
<dbReference type="InterPro" id="IPR003439">
    <property type="entry name" value="ABC_transporter-like_ATP-bd"/>
</dbReference>
<dbReference type="Proteomes" id="UP000019494">
    <property type="component" value="Unassembled WGS sequence"/>
</dbReference>
<comment type="caution">
    <text evidence="6">The sequence shown here is derived from an EMBL/GenBank/DDBJ whole genome shotgun (WGS) entry which is preliminary data.</text>
</comment>
<name>W9GMS7_9MICO</name>
<proteinExistence type="inferred from homology"/>
<gene>
    <name evidence="6" type="ORF">N864_06460</name>
</gene>
<evidence type="ECO:0000313" key="6">
    <source>
        <dbReference type="EMBL" id="EWT07541.1"/>
    </source>
</evidence>
<dbReference type="PANTHER" id="PTHR46743:SF2">
    <property type="entry name" value="TEICHOIC ACIDS EXPORT ATP-BINDING PROTEIN TAGH"/>
    <property type="match status" value="1"/>
</dbReference>
<protein>
    <submittedName>
        <fullName evidence="6">ABC transporter ATP-binding protein</fullName>
    </submittedName>
</protein>
<evidence type="ECO:0000313" key="7">
    <source>
        <dbReference type="Proteomes" id="UP000019494"/>
    </source>
</evidence>
<keyword evidence="4 6" id="KW-0067">ATP-binding</keyword>
<keyword evidence="7" id="KW-1185">Reference proteome</keyword>
<dbReference type="AlphaFoldDB" id="W9GMS7"/>
<dbReference type="GO" id="GO:0140359">
    <property type="term" value="F:ABC-type transporter activity"/>
    <property type="evidence" value="ECO:0007669"/>
    <property type="project" value="InterPro"/>
</dbReference>
<dbReference type="GO" id="GO:0016020">
    <property type="term" value="C:membrane"/>
    <property type="evidence" value="ECO:0007669"/>
    <property type="project" value="InterPro"/>
</dbReference>
<evidence type="ECO:0000256" key="1">
    <source>
        <dbReference type="ARBA" id="ARBA00005417"/>
    </source>
</evidence>
<dbReference type="Gene3D" id="3.40.50.300">
    <property type="entry name" value="P-loop containing nucleotide triphosphate hydrolases"/>
    <property type="match status" value="1"/>
</dbReference>
<dbReference type="GO" id="GO:0016887">
    <property type="term" value="F:ATP hydrolysis activity"/>
    <property type="evidence" value="ECO:0007669"/>
    <property type="project" value="InterPro"/>
</dbReference>
<dbReference type="GO" id="GO:0005524">
    <property type="term" value="F:ATP binding"/>
    <property type="evidence" value="ECO:0007669"/>
    <property type="project" value="UniProtKB-KW"/>
</dbReference>
<evidence type="ECO:0000256" key="2">
    <source>
        <dbReference type="ARBA" id="ARBA00022448"/>
    </source>
</evidence>
<feature type="domain" description="ABC transporter" evidence="5">
    <location>
        <begin position="37"/>
        <end position="256"/>
    </location>
</feature>
<organism evidence="6 7">
    <name type="scientific">Intrasporangium chromatireducens Q5-1</name>
    <dbReference type="NCBI Taxonomy" id="584657"/>
    <lineage>
        <taxon>Bacteria</taxon>
        <taxon>Bacillati</taxon>
        <taxon>Actinomycetota</taxon>
        <taxon>Actinomycetes</taxon>
        <taxon>Micrococcales</taxon>
        <taxon>Intrasporangiaceae</taxon>
        <taxon>Intrasporangium</taxon>
    </lineage>
</organism>
<evidence type="ECO:0000256" key="3">
    <source>
        <dbReference type="ARBA" id="ARBA00022741"/>
    </source>
</evidence>
<comment type="similarity">
    <text evidence="1">Belongs to the ABC transporter superfamily.</text>
</comment>
<dbReference type="EMBL" id="AWQS01000009">
    <property type="protein sequence ID" value="EWT07541.1"/>
    <property type="molecule type" value="Genomic_DNA"/>
</dbReference>
<reference evidence="6" key="1">
    <citation type="submission" date="2013-08" db="EMBL/GenBank/DDBJ databases">
        <authorList>
            <person name="Liu H."/>
            <person name="Wang G."/>
        </authorList>
    </citation>
    <scope>NUCLEOTIDE SEQUENCE</scope>
    <source>
        <strain evidence="6">Q5-1</strain>
    </source>
</reference>
<dbReference type="InterPro" id="IPR015860">
    <property type="entry name" value="ABC_transpr_TagH-like"/>
</dbReference>
<dbReference type="PATRIC" id="fig|584657.3.peg.473"/>
<dbReference type="Pfam" id="PF00005">
    <property type="entry name" value="ABC_tran"/>
    <property type="match status" value="1"/>
</dbReference>
<dbReference type="PANTHER" id="PTHR46743">
    <property type="entry name" value="TEICHOIC ACIDS EXPORT ATP-BINDING PROTEIN TAGH"/>
    <property type="match status" value="1"/>
</dbReference>
<evidence type="ECO:0000256" key="4">
    <source>
        <dbReference type="ARBA" id="ARBA00022840"/>
    </source>
</evidence>
<evidence type="ECO:0000259" key="5">
    <source>
        <dbReference type="PROSITE" id="PS50893"/>
    </source>
</evidence>